<name>A0ABR6V791_9PSED</name>
<dbReference type="PANTHER" id="PTHR30349">
    <property type="entry name" value="PHAGE INTEGRASE-RELATED"/>
    <property type="match status" value="1"/>
</dbReference>
<evidence type="ECO:0000259" key="3">
    <source>
        <dbReference type="PROSITE" id="PS51898"/>
    </source>
</evidence>
<evidence type="ECO:0000313" key="4">
    <source>
        <dbReference type="EMBL" id="MBC3475717.1"/>
    </source>
</evidence>
<evidence type="ECO:0000313" key="5">
    <source>
        <dbReference type="Proteomes" id="UP000628086"/>
    </source>
</evidence>
<dbReference type="Proteomes" id="UP000628086">
    <property type="component" value="Unassembled WGS sequence"/>
</dbReference>
<reference evidence="4 5" key="1">
    <citation type="journal article" date="2020" name="Microorganisms">
        <title>Reliable Identification of Environmental Pseudomonas Isolates Using the rpoD Gene.</title>
        <authorList>
            <consortium name="The Broad Institute Genome Sequencing Platform"/>
            <person name="Girard L."/>
            <person name="Lood C."/>
            <person name="Rokni-Zadeh H."/>
            <person name="van Noort V."/>
            <person name="Lavigne R."/>
            <person name="De Mot R."/>
        </authorList>
    </citation>
    <scope>NUCLEOTIDE SEQUENCE [LARGE SCALE GENOMIC DNA]</scope>
    <source>
        <strain evidence="4 5">RW7P2</strain>
    </source>
</reference>
<dbReference type="InterPro" id="IPR050090">
    <property type="entry name" value="Tyrosine_recombinase_XerCD"/>
</dbReference>
<keyword evidence="1" id="KW-0229">DNA integration</keyword>
<dbReference type="PANTHER" id="PTHR30349:SF64">
    <property type="entry name" value="PROPHAGE INTEGRASE INTD-RELATED"/>
    <property type="match status" value="1"/>
</dbReference>
<organism evidence="4 5">
    <name type="scientific">Pseudomonas taiwanensis</name>
    <dbReference type="NCBI Taxonomy" id="470150"/>
    <lineage>
        <taxon>Bacteria</taxon>
        <taxon>Pseudomonadati</taxon>
        <taxon>Pseudomonadota</taxon>
        <taxon>Gammaproteobacteria</taxon>
        <taxon>Pseudomonadales</taxon>
        <taxon>Pseudomonadaceae</taxon>
        <taxon>Pseudomonas</taxon>
    </lineage>
</organism>
<dbReference type="SUPFAM" id="SSF56349">
    <property type="entry name" value="DNA breaking-rejoining enzymes"/>
    <property type="match status" value="1"/>
</dbReference>
<proteinExistence type="predicted"/>
<dbReference type="CDD" id="cd00397">
    <property type="entry name" value="DNA_BRE_C"/>
    <property type="match status" value="1"/>
</dbReference>
<evidence type="ECO:0000256" key="2">
    <source>
        <dbReference type="ARBA" id="ARBA00023172"/>
    </source>
</evidence>
<protein>
    <submittedName>
        <fullName evidence="4">Tyrosine-type recombinase/integrase</fullName>
    </submittedName>
</protein>
<dbReference type="Pfam" id="PF00589">
    <property type="entry name" value="Phage_integrase"/>
    <property type="match status" value="1"/>
</dbReference>
<comment type="caution">
    <text evidence="4">The sequence shown here is derived from an EMBL/GenBank/DDBJ whole genome shotgun (WGS) entry which is preliminary data.</text>
</comment>
<keyword evidence="2" id="KW-0233">DNA recombination</keyword>
<dbReference type="InterPro" id="IPR013762">
    <property type="entry name" value="Integrase-like_cat_sf"/>
</dbReference>
<dbReference type="InterPro" id="IPR011010">
    <property type="entry name" value="DNA_brk_join_enz"/>
</dbReference>
<dbReference type="EMBL" id="JABWRS010000005">
    <property type="protein sequence ID" value="MBC3475717.1"/>
    <property type="molecule type" value="Genomic_DNA"/>
</dbReference>
<accession>A0ABR6V791</accession>
<feature type="domain" description="Tyr recombinase" evidence="3">
    <location>
        <begin position="194"/>
        <end position="407"/>
    </location>
</feature>
<evidence type="ECO:0000256" key="1">
    <source>
        <dbReference type="ARBA" id="ARBA00022908"/>
    </source>
</evidence>
<dbReference type="RefSeq" id="WP_186598523.1">
    <property type="nucleotide sequence ID" value="NZ_JABWRS010000005.1"/>
</dbReference>
<gene>
    <name evidence="4" type="ORF">HU747_08890</name>
</gene>
<dbReference type="InterPro" id="IPR002104">
    <property type="entry name" value="Integrase_catalytic"/>
</dbReference>
<keyword evidence="5" id="KW-1185">Reference proteome</keyword>
<sequence>MGKPKQCYVNLSQGSRLATHAPLGSLHSLFNDVSGFPVLFFPDGRYCFEFNAFLASLLLERKYSLVGGKGGTYTQIAADLSHLVRYMHSNRICSMEMTDSRFKSFIDGLHVGRNPDGSEIRDPNRIRAIGSTCLDFLNYMGEFHRRPNFVAPKGAIRGHLKHQVPKYKKKVAGRLRWYHFHFPNPRPENQRHPIGDISLTKLYVAAGLTGSYEVQQRNNVILSVLEHTGGRREECNNLLIADLIAALESGDPTPKVRLPTLKRGRIHFRYIPVPRIYVQQWMDYVNSTRLVCIVERGIVDDGYLFINVKTGKRLASASITKILQELRAAANLSERAHPHMFRHRFITNKLKSIMLEFDFENQDNFKRALADFSGFYEKLKQWTGHARIDSLERYIHLACSELSDLGPIVEHAQQAEAFRAVSRVLNGVKAKLDRGEITGSEYKKEFRRTIETGLGDLFSDAWKSVIYTASGDSGSNPG</sequence>
<dbReference type="PROSITE" id="PS51898">
    <property type="entry name" value="TYR_RECOMBINASE"/>
    <property type="match status" value="1"/>
</dbReference>
<dbReference type="Gene3D" id="1.10.443.10">
    <property type="entry name" value="Intergrase catalytic core"/>
    <property type="match status" value="1"/>
</dbReference>